<dbReference type="AlphaFoldDB" id="A0A317QQ48"/>
<evidence type="ECO:0000256" key="1">
    <source>
        <dbReference type="SAM" id="MobiDB-lite"/>
    </source>
</evidence>
<name>A0A317QQ48_9ACTN</name>
<accession>A0A317QQ48</accession>
<proteinExistence type="predicted"/>
<dbReference type="Proteomes" id="UP000246661">
    <property type="component" value="Unassembled WGS sequence"/>
</dbReference>
<feature type="compositionally biased region" description="Basic and acidic residues" evidence="1">
    <location>
        <begin position="112"/>
        <end position="122"/>
    </location>
</feature>
<dbReference type="EMBL" id="QGTX01000001">
    <property type="protein sequence ID" value="PWW25007.1"/>
    <property type="molecule type" value="Genomic_DNA"/>
</dbReference>
<feature type="region of interest" description="Disordered" evidence="1">
    <location>
        <begin position="104"/>
        <end position="227"/>
    </location>
</feature>
<feature type="compositionally biased region" description="Basic residues" evidence="1">
    <location>
        <begin position="213"/>
        <end position="222"/>
    </location>
</feature>
<reference evidence="3" key="1">
    <citation type="submission" date="2018-05" db="EMBL/GenBank/DDBJ databases">
        <authorList>
            <person name="Klenk H.-P."/>
            <person name="Huntemann M."/>
            <person name="Clum A."/>
            <person name="Pillay M."/>
            <person name="Palaniappan K."/>
            <person name="Varghese N."/>
            <person name="Mikhailova N."/>
            <person name="Stamatis D."/>
            <person name="Reddy T."/>
            <person name="Daum C."/>
            <person name="Shapiro N."/>
            <person name="Ivanova N."/>
            <person name="Kyrpides N."/>
            <person name="Woyke T."/>
        </authorList>
    </citation>
    <scope>NUCLEOTIDE SEQUENCE [LARGE SCALE GENOMIC DNA]</scope>
    <source>
        <strain evidence="3">DSM 45417</strain>
    </source>
</reference>
<comment type="caution">
    <text evidence="2">The sequence shown here is derived from an EMBL/GenBank/DDBJ whole genome shotgun (WGS) entry which is preliminary data.</text>
</comment>
<gene>
    <name evidence="2" type="ORF">JD79_04201</name>
</gene>
<organism evidence="2 3">
    <name type="scientific">Geodermatophilus normandii</name>
    <dbReference type="NCBI Taxonomy" id="1137989"/>
    <lineage>
        <taxon>Bacteria</taxon>
        <taxon>Bacillati</taxon>
        <taxon>Actinomycetota</taxon>
        <taxon>Actinomycetes</taxon>
        <taxon>Geodermatophilales</taxon>
        <taxon>Geodermatophilaceae</taxon>
        <taxon>Geodermatophilus</taxon>
    </lineage>
</organism>
<protein>
    <submittedName>
        <fullName evidence="2">Uncharacterized protein</fullName>
    </submittedName>
</protein>
<feature type="compositionally biased region" description="Basic and acidic residues" evidence="1">
    <location>
        <begin position="186"/>
        <end position="205"/>
    </location>
</feature>
<sequence length="441" mass="46647">MQPDEAGPAGTVAVGLVHPDGDVAVRAGRGCGPGGDGGRRGSALDRRERVEAGALLRVGETLLEGLDALEQVQVRGDGGVDRHGAAPGARRGVGVTLASAVWIRPSPCHPPADGRRPPRDHGVAVPTRRWPPGCRHRSSVIAARGPGRDGSSGTVAPSASGRLSGRGRGAARAQAAGDGAGGGAHRGTEHPRVGILLRHDDRDRGGQPVRGVEHRRCHRHDGPRHPPAEVRHALAAHVGQRPPQRRLRHRRALRLVQQRPGQVLLLDVGLGIGEQHQAHAGRVQRQPAAHLVEHRDRRVCRQPLEQHGVPALPDGEQHVLAGDLLQVAEERHRHLAQPAGPRGQRGHLPQSQAHREPALGVPLQGAPRDEPAGQPQRRAGRDAAAPGQLAEGQRRAAGVEGGEQRERPVDHRVALRRALAAHPGDLPGGCLRHLLVPSPVS</sequence>
<evidence type="ECO:0000313" key="3">
    <source>
        <dbReference type="Proteomes" id="UP000246661"/>
    </source>
</evidence>
<keyword evidence="3" id="KW-1185">Reference proteome</keyword>
<evidence type="ECO:0000313" key="2">
    <source>
        <dbReference type="EMBL" id="PWW25007.1"/>
    </source>
</evidence>
<feature type="region of interest" description="Disordered" evidence="1">
    <location>
        <begin position="360"/>
        <end position="408"/>
    </location>
</feature>